<feature type="domain" description="SANT" evidence="11">
    <location>
        <begin position="489"/>
        <end position="540"/>
    </location>
</feature>
<dbReference type="InterPro" id="IPR007526">
    <property type="entry name" value="SWIRM"/>
</dbReference>
<dbReference type="EMBL" id="JAAARO010000008">
    <property type="protein sequence ID" value="KAF5743677.1"/>
    <property type="molecule type" value="Genomic_DNA"/>
</dbReference>
<keyword evidence="8" id="KW-0175">Coiled coil</keyword>
<dbReference type="GO" id="GO:1990904">
    <property type="term" value="C:ribonucleoprotein complex"/>
    <property type="evidence" value="ECO:0007669"/>
    <property type="project" value="UniProtKB-KW"/>
</dbReference>
<dbReference type="AlphaFoldDB" id="A0A7J7DBF2"/>
<dbReference type="FunFam" id="3.30.1330.30:FF:000003">
    <property type="entry name" value="60S ribosomal protein L7a"/>
    <property type="match status" value="1"/>
</dbReference>
<dbReference type="InterPro" id="IPR029064">
    <property type="entry name" value="Ribosomal_eL30-like_sf"/>
</dbReference>
<dbReference type="SMART" id="SM00717">
    <property type="entry name" value="SANT"/>
    <property type="match status" value="1"/>
</dbReference>
<dbReference type="PROSITE" id="PS50090">
    <property type="entry name" value="MYB_LIKE"/>
    <property type="match status" value="1"/>
</dbReference>
<dbReference type="InterPro" id="IPR001005">
    <property type="entry name" value="SANT/Myb"/>
</dbReference>
<keyword evidence="5" id="KW-0804">Transcription</keyword>
<evidence type="ECO:0000313" key="13">
    <source>
        <dbReference type="Proteomes" id="UP000593562"/>
    </source>
</evidence>
<organism evidence="12 13">
    <name type="scientific">Tripterygium wilfordii</name>
    <name type="common">Thunder God vine</name>
    <dbReference type="NCBI Taxonomy" id="458696"/>
    <lineage>
        <taxon>Eukaryota</taxon>
        <taxon>Viridiplantae</taxon>
        <taxon>Streptophyta</taxon>
        <taxon>Embryophyta</taxon>
        <taxon>Tracheophyta</taxon>
        <taxon>Spermatophyta</taxon>
        <taxon>Magnoliopsida</taxon>
        <taxon>eudicotyledons</taxon>
        <taxon>Gunneridae</taxon>
        <taxon>Pentapetalae</taxon>
        <taxon>rosids</taxon>
        <taxon>fabids</taxon>
        <taxon>Celastrales</taxon>
        <taxon>Celastraceae</taxon>
        <taxon>Tripterygium</taxon>
    </lineage>
</organism>
<evidence type="ECO:0000259" key="9">
    <source>
        <dbReference type="PROSITE" id="PS50090"/>
    </source>
</evidence>
<evidence type="ECO:0000256" key="2">
    <source>
        <dbReference type="ARBA" id="ARBA00022473"/>
    </source>
</evidence>
<accession>A0A7J7DBF2</accession>
<dbReference type="PROSITE" id="PS51293">
    <property type="entry name" value="SANT"/>
    <property type="match status" value="1"/>
</dbReference>
<evidence type="ECO:0000256" key="8">
    <source>
        <dbReference type="SAM" id="Coils"/>
    </source>
</evidence>
<dbReference type="PANTHER" id="PTHR23105">
    <property type="entry name" value="RIBOSOMAL PROTEIN L7AE FAMILY MEMBER"/>
    <property type="match status" value="1"/>
</dbReference>
<dbReference type="Pfam" id="PF16495">
    <property type="entry name" value="SWIRM-assoc_1"/>
    <property type="match status" value="1"/>
</dbReference>
<feature type="domain" description="Myb-like" evidence="9">
    <location>
        <begin position="486"/>
        <end position="531"/>
    </location>
</feature>
<dbReference type="Pfam" id="PF01248">
    <property type="entry name" value="Ribosomal_L7Ae"/>
    <property type="match status" value="1"/>
</dbReference>
<evidence type="ECO:0000256" key="1">
    <source>
        <dbReference type="ARBA" id="ARBA00007337"/>
    </source>
</evidence>
<comment type="similarity">
    <text evidence="1">Belongs to the eukaryotic ribosomal protein eL8 family.</text>
</comment>
<comment type="caution">
    <text evidence="12">The sequence shown here is derived from an EMBL/GenBank/DDBJ whole genome shotgun (WGS) entry which is preliminary data.</text>
</comment>
<reference evidence="12 13" key="1">
    <citation type="journal article" date="2020" name="Nat. Commun.">
        <title>Genome of Tripterygium wilfordii and identification of cytochrome P450 involved in triptolide biosynthesis.</title>
        <authorList>
            <person name="Tu L."/>
            <person name="Su P."/>
            <person name="Zhang Z."/>
            <person name="Gao L."/>
            <person name="Wang J."/>
            <person name="Hu T."/>
            <person name="Zhou J."/>
            <person name="Zhang Y."/>
            <person name="Zhao Y."/>
            <person name="Liu Y."/>
            <person name="Song Y."/>
            <person name="Tong Y."/>
            <person name="Lu Y."/>
            <person name="Yang J."/>
            <person name="Xu C."/>
            <person name="Jia M."/>
            <person name="Peters R.J."/>
            <person name="Huang L."/>
            <person name="Gao W."/>
        </authorList>
    </citation>
    <scope>NUCLEOTIDE SEQUENCE [LARGE SCALE GENOMIC DNA]</scope>
    <source>
        <strain evidence="13">cv. XIE 37</strain>
        <tissue evidence="12">Leaf</tissue>
    </source>
</reference>
<dbReference type="Gene3D" id="1.10.10.60">
    <property type="entry name" value="Homeodomain-like"/>
    <property type="match status" value="1"/>
</dbReference>
<feature type="domain" description="SWIRM" evidence="10">
    <location>
        <begin position="269"/>
        <end position="366"/>
    </location>
</feature>
<dbReference type="InterPro" id="IPR032451">
    <property type="entry name" value="SMARCC_C"/>
</dbReference>
<dbReference type="Gene3D" id="3.30.1330.30">
    <property type="match status" value="1"/>
</dbReference>
<dbReference type="InterPro" id="IPR017884">
    <property type="entry name" value="SANT_dom"/>
</dbReference>
<dbReference type="InterPro" id="IPR001921">
    <property type="entry name" value="Ribosomal_eL8_euk"/>
</dbReference>
<dbReference type="Pfam" id="PF04433">
    <property type="entry name" value="SWIRM"/>
    <property type="match status" value="1"/>
</dbReference>
<name>A0A7J7DBF2_TRIWF</name>
<dbReference type="InterPro" id="IPR009057">
    <property type="entry name" value="Homeodomain-like_sf"/>
</dbReference>
<evidence type="ECO:0000256" key="6">
    <source>
        <dbReference type="ARBA" id="ARBA00023242"/>
    </source>
</evidence>
<keyword evidence="6" id="KW-0539">Nucleus</keyword>
<gene>
    <name evidence="12" type="ORF">HS088_TW08G00262</name>
</gene>
<evidence type="ECO:0000259" key="11">
    <source>
        <dbReference type="PROSITE" id="PS51293"/>
    </source>
</evidence>
<dbReference type="GO" id="GO:0042254">
    <property type="term" value="P:ribosome biogenesis"/>
    <property type="evidence" value="ECO:0007669"/>
    <property type="project" value="InterPro"/>
</dbReference>
<keyword evidence="4" id="KW-0805">Transcription regulation</keyword>
<keyword evidence="13" id="KW-1185">Reference proteome</keyword>
<evidence type="ECO:0000256" key="7">
    <source>
        <dbReference type="ARBA" id="ARBA00023274"/>
    </source>
</evidence>
<evidence type="ECO:0000256" key="5">
    <source>
        <dbReference type="ARBA" id="ARBA00023163"/>
    </source>
</evidence>
<dbReference type="SUPFAM" id="SSF46689">
    <property type="entry name" value="Homeodomain-like"/>
    <property type="match status" value="2"/>
</dbReference>
<dbReference type="PROSITE" id="PS01082">
    <property type="entry name" value="RIBOSOMAL_L7AE"/>
    <property type="match status" value="1"/>
</dbReference>
<dbReference type="PRINTS" id="PR00882">
    <property type="entry name" value="RIBOSOMALL7A"/>
</dbReference>
<dbReference type="SUPFAM" id="SSF55315">
    <property type="entry name" value="L30e-like"/>
    <property type="match status" value="1"/>
</dbReference>
<keyword evidence="7" id="KW-0687">Ribonucleoprotein</keyword>
<protein>
    <submittedName>
        <fullName evidence="12">SWI/SNF complex subunit SWI3A isoform X2</fullName>
    </submittedName>
</protein>
<dbReference type="FunFam" id="1.10.10.10:FF:000020">
    <property type="entry name" value="SWI/SNF complex subunit SMARCC2 isoform c"/>
    <property type="match status" value="1"/>
</dbReference>
<dbReference type="InParanoid" id="A0A7J7DBF2"/>
<dbReference type="GO" id="GO:0003723">
    <property type="term" value="F:RNA binding"/>
    <property type="evidence" value="ECO:0007669"/>
    <property type="project" value="InterPro"/>
</dbReference>
<dbReference type="Pfam" id="PF00249">
    <property type="entry name" value="Myb_DNA-binding"/>
    <property type="match status" value="1"/>
</dbReference>
<dbReference type="InterPro" id="IPR004037">
    <property type="entry name" value="Ribosomal_eL8-like_CS"/>
</dbReference>
<dbReference type="InterPro" id="IPR018492">
    <property type="entry name" value="Ribosomal_eL8/Nhp2"/>
</dbReference>
<evidence type="ECO:0000313" key="12">
    <source>
        <dbReference type="EMBL" id="KAF5743677.1"/>
    </source>
</evidence>
<dbReference type="PROSITE" id="PS50934">
    <property type="entry name" value="SWIRM"/>
    <property type="match status" value="1"/>
</dbReference>
<evidence type="ECO:0000256" key="3">
    <source>
        <dbReference type="ARBA" id="ARBA00022980"/>
    </source>
</evidence>
<proteinExistence type="inferred from homology"/>
<dbReference type="GO" id="GO:0005634">
    <property type="term" value="C:nucleus"/>
    <property type="evidence" value="ECO:0007669"/>
    <property type="project" value="UniProtKB-ARBA"/>
</dbReference>
<dbReference type="Gene3D" id="1.10.10.10">
    <property type="entry name" value="Winged helix-like DNA-binding domain superfamily/Winged helix DNA-binding domain"/>
    <property type="match status" value="1"/>
</dbReference>
<keyword evidence="3" id="KW-0689">Ribosomal protein</keyword>
<evidence type="ECO:0000259" key="10">
    <source>
        <dbReference type="PROSITE" id="PS50934"/>
    </source>
</evidence>
<dbReference type="InterPro" id="IPR050257">
    <property type="entry name" value="eL8/uL1-like"/>
</dbReference>
<dbReference type="FunCoup" id="A0A7J7DBF2">
    <property type="interactions" value="636"/>
</dbReference>
<keyword evidence="2" id="KW-0217">Developmental protein</keyword>
<dbReference type="GO" id="GO:0005840">
    <property type="term" value="C:ribosome"/>
    <property type="evidence" value="ECO:0007669"/>
    <property type="project" value="UniProtKB-KW"/>
</dbReference>
<sequence length="801" mass="90378">MAPKRGGKLAATSAKKKTEKVVNPLFEKRPKQFGIGGALPPKKDLTRFVKWPKVVRIQRKKRILKQRLKVPPALNQFTKTLDKNLASSLFKLLLKYRPEDKAAKKERLLKKAQAEAEGKTVEAKKPIVVKYGLNHVTYLIEQNKAQLVVIAHDVDPVELVVWLPALCRKMEIPYCIVKGKSRLGTIVHKKTAAALCLTTVKNEDKLEFSKILEAIKANFNDKYDEYRKKWGVHILDRRYDSGFRYSMETTHTNLNLKPVRPGEPELDLYTIPIQSSWFAWDDIHETEKVALREFFDGSSISRTPRIYKEYRDFIINKYREDSSRRLTFTEVRKSLVADVSLLNKVFKFLEQWGLINFGVSIGNDGDPVMEVEERGRVRVEDGTPNGVRVVAMPNSLKPISVPRSVEGRQVVDNIQKLPPLASYADTFGDLVKRKGLVCRNCGECCGSGCYEGTKDHYMICTKCFNNGNFGENKSVDDFKFINCSENSGDNKVAWTEAETLLLLESVLKHGDNWELVAQNVQTKTKLDCIEKLIELPFGEFMLSSAQQRGNFGGFNGDANRLNRLELTPSHHQQNIRTEAQQLVETNESEQNGNDVELGSPPSKRQCVALPSDANSSLMKQVARISTMVSSHVTAAAAEAAVTALCEESSFPREIFDGEEYNATNGLQSPTLHYESASAHQVDGSEMKDELTLSENLDTSAKNDVPLTLRLRAATATALGAAAAHAKLLADQEQREMENLLATIMETQMKKVHRKIRHFEDLELIMEKQYAEMEEQKECIIGERIDVLRKTFNSGMSKWKSS</sequence>
<dbReference type="PRINTS" id="PR00881">
    <property type="entry name" value="L7ARS6FAMILY"/>
</dbReference>
<dbReference type="InterPro" id="IPR004038">
    <property type="entry name" value="Ribosomal_eL8/eL30/eS12/Gad45"/>
</dbReference>
<feature type="coiled-coil region" evidence="8">
    <location>
        <begin position="722"/>
        <end position="749"/>
    </location>
</feature>
<dbReference type="Proteomes" id="UP000593562">
    <property type="component" value="Unassembled WGS sequence"/>
</dbReference>
<evidence type="ECO:0000256" key="4">
    <source>
        <dbReference type="ARBA" id="ARBA00023015"/>
    </source>
</evidence>
<dbReference type="InterPro" id="IPR036388">
    <property type="entry name" value="WH-like_DNA-bd_sf"/>
</dbReference>
<dbReference type="CDD" id="cd00167">
    <property type="entry name" value="SANT"/>
    <property type="match status" value="1"/>
</dbReference>